<keyword evidence="2" id="KW-0695">RNA-directed DNA polymerase</keyword>
<dbReference type="Gene3D" id="3.30.420.10">
    <property type="entry name" value="Ribonuclease H-like superfamily/Ribonuclease H"/>
    <property type="match status" value="1"/>
</dbReference>
<protein>
    <submittedName>
        <fullName evidence="2">RNA-directed DNA polymerase</fullName>
    </submittedName>
</protein>
<keyword evidence="2" id="KW-0548">Nucleotidyltransferase</keyword>
<organism evidence="2 3">
    <name type="scientific">Tanacetum coccineum</name>
    <dbReference type="NCBI Taxonomy" id="301880"/>
    <lineage>
        <taxon>Eukaryota</taxon>
        <taxon>Viridiplantae</taxon>
        <taxon>Streptophyta</taxon>
        <taxon>Embryophyta</taxon>
        <taxon>Tracheophyta</taxon>
        <taxon>Spermatophyta</taxon>
        <taxon>Magnoliopsida</taxon>
        <taxon>eudicotyledons</taxon>
        <taxon>Gunneridae</taxon>
        <taxon>Pentapetalae</taxon>
        <taxon>asterids</taxon>
        <taxon>campanulids</taxon>
        <taxon>Asterales</taxon>
        <taxon>Asteraceae</taxon>
        <taxon>Asteroideae</taxon>
        <taxon>Anthemideae</taxon>
        <taxon>Anthemidinae</taxon>
        <taxon>Tanacetum</taxon>
    </lineage>
</organism>
<dbReference type="Proteomes" id="UP001151760">
    <property type="component" value="Unassembled WGS sequence"/>
</dbReference>
<dbReference type="Gene3D" id="1.10.340.70">
    <property type="match status" value="1"/>
</dbReference>
<dbReference type="InterPro" id="IPR036397">
    <property type="entry name" value="RNaseH_sf"/>
</dbReference>
<dbReference type="PROSITE" id="PS50994">
    <property type="entry name" value="INTEGRASE"/>
    <property type="match status" value="1"/>
</dbReference>
<dbReference type="InterPro" id="IPR012337">
    <property type="entry name" value="RNaseH-like_sf"/>
</dbReference>
<dbReference type="EMBL" id="BQNB010018887">
    <property type="protein sequence ID" value="GJT79312.1"/>
    <property type="molecule type" value="Genomic_DNA"/>
</dbReference>
<keyword evidence="3" id="KW-1185">Reference proteome</keyword>
<dbReference type="SUPFAM" id="SSF53098">
    <property type="entry name" value="Ribonuclease H-like"/>
    <property type="match status" value="1"/>
</dbReference>
<dbReference type="PANTHER" id="PTHR35046:SF26">
    <property type="entry name" value="RNA-DIRECTED DNA POLYMERASE"/>
    <property type="match status" value="1"/>
</dbReference>
<dbReference type="InterPro" id="IPR041588">
    <property type="entry name" value="Integrase_H2C2"/>
</dbReference>
<evidence type="ECO:0000259" key="1">
    <source>
        <dbReference type="PROSITE" id="PS50994"/>
    </source>
</evidence>
<reference evidence="2" key="1">
    <citation type="journal article" date="2022" name="Int. J. Mol. Sci.">
        <title>Draft Genome of Tanacetum Coccineum: Genomic Comparison of Closely Related Tanacetum-Family Plants.</title>
        <authorList>
            <person name="Yamashiro T."/>
            <person name="Shiraishi A."/>
            <person name="Nakayama K."/>
            <person name="Satake H."/>
        </authorList>
    </citation>
    <scope>NUCLEOTIDE SEQUENCE</scope>
</reference>
<dbReference type="Pfam" id="PF00665">
    <property type="entry name" value="rve"/>
    <property type="match status" value="1"/>
</dbReference>
<dbReference type="InterPro" id="IPR001584">
    <property type="entry name" value="Integrase_cat-core"/>
</dbReference>
<sequence>MEAKVLGFEVIKDLYDDDCDFGTTWKSCCKGPVNDFLRYEGFLFKSNRLCVPQCSLREEIIRETHEGGLAGHFGRDKTLAAIQEKFFWPKMGQDVKRLVDRCVTCHKAKSHGTNAGLYTPLPVPNSPWEDVSMDFVLGLPRSQRNKDSVMVVVDRFSKMAHFVPCNKTMDASHVADLYFREIVKLHGIPKTITSDRDVKFMSHFWRTLWRKLGTKLQFSTTCHPQTDGQTEVVNRTLGNLLRSLIKKNIREWDLQLAHAEFAYNHSISQTTGRSPFEVVYGLNPITPLDLTPIETKYQFSGDAEERIKFIKKLHEEVHKKIVSQNEKYKARADKHRKHVQFNEGDMVWIHLRKGRFPPGKYAKLKPRANGPFKVLKRIGDNAYKIELPESYEVSDIFNVTDLSPYYQDSESRDSRTSLLEQGERDTDANNKFLISFEFQAF</sequence>
<evidence type="ECO:0000313" key="3">
    <source>
        <dbReference type="Proteomes" id="UP001151760"/>
    </source>
</evidence>
<name>A0ABQ5GWN7_9ASTR</name>
<reference evidence="2" key="2">
    <citation type="submission" date="2022-01" db="EMBL/GenBank/DDBJ databases">
        <authorList>
            <person name="Yamashiro T."/>
            <person name="Shiraishi A."/>
            <person name="Satake H."/>
            <person name="Nakayama K."/>
        </authorList>
    </citation>
    <scope>NUCLEOTIDE SEQUENCE</scope>
</reference>
<dbReference type="InterPro" id="IPR056924">
    <property type="entry name" value="SH3_Tf2-1"/>
</dbReference>
<keyword evidence="2" id="KW-0808">Transferase</keyword>
<dbReference type="Pfam" id="PF24626">
    <property type="entry name" value="SH3_Tf2-1"/>
    <property type="match status" value="1"/>
</dbReference>
<feature type="domain" description="Integrase catalytic" evidence="1">
    <location>
        <begin position="123"/>
        <end position="283"/>
    </location>
</feature>
<gene>
    <name evidence="2" type="ORF">Tco_1053654</name>
</gene>
<dbReference type="GO" id="GO:0003964">
    <property type="term" value="F:RNA-directed DNA polymerase activity"/>
    <property type="evidence" value="ECO:0007669"/>
    <property type="project" value="UniProtKB-KW"/>
</dbReference>
<comment type="caution">
    <text evidence="2">The sequence shown here is derived from an EMBL/GenBank/DDBJ whole genome shotgun (WGS) entry which is preliminary data.</text>
</comment>
<evidence type="ECO:0000313" key="2">
    <source>
        <dbReference type="EMBL" id="GJT79312.1"/>
    </source>
</evidence>
<dbReference type="PANTHER" id="PTHR35046">
    <property type="entry name" value="ZINC KNUCKLE (CCHC-TYPE) FAMILY PROTEIN"/>
    <property type="match status" value="1"/>
</dbReference>
<accession>A0ABQ5GWN7</accession>
<proteinExistence type="predicted"/>
<dbReference type="Pfam" id="PF17921">
    <property type="entry name" value="Integrase_H2C2"/>
    <property type="match status" value="1"/>
</dbReference>